<proteinExistence type="predicted"/>
<evidence type="ECO:0000313" key="2">
    <source>
        <dbReference type="Proteomes" id="UP001066276"/>
    </source>
</evidence>
<keyword evidence="2" id="KW-1185">Reference proteome</keyword>
<organism evidence="1 2">
    <name type="scientific">Pleurodeles waltl</name>
    <name type="common">Iberian ribbed newt</name>
    <dbReference type="NCBI Taxonomy" id="8319"/>
    <lineage>
        <taxon>Eukaryota</taxon>
        <taxon>Metazoa</taxon>
        <taxon>Chordata</taxon>
        <taxon>Craniata</taxon>
        <taxon>Vertebrata</taxon>
        <taxon>Euteleostomi</taxon>
        <taxon>Amphibia</taxon>
        <taxon>Batrachia</taxon>
        <taxon>Caudata</taxon>
        <taxon>Salamandroidea</taxon>
        <taxon>Salamandridae</taxon>
        <taxon>Pleurodelinae</taxon>
        <taxon>Pleurodeles</taxon>
    </lineage>
</organism>
<accession>A0AAV7TV27</accession>
<dbReference type="Proteomes" id="UP001066276">
    <property type="component" value="Chromosome 3_2"/>
</dbReference>
<evidence type="ECO:0000313" key="1">
    <source>
        <dbReference type="EMBL" id="KAJ1180507.1"/>
    </source>
</evidence>
<dbReference type="Gene3D" id="3.60.10.10">
    <property type="entry name" value="Endonuclease/exonuclease/phosphatase"/>
    <property type="match status" value="1"/>
</dbReference>
<dbReference type="InterPro" id="IPR036691">
    <property type="entry name" value="Endo/exonu/phosph_ase_sf"/>
</dbReference>
<sequence length="168" mass="19461">MTGALQKVLWGLVLRDVWRERNPLSRSYSDYTPVAGMYSRLDYCLMSSTLAQDVVSVSYLTRYISDHSPLLFSYQTSRRAPWVPLWWMKAEALADPKFTHTVSYVLDHYFKENWNSTTTQATEWDAMKLVLREECMKTMYGVKMQLTSMVDVQEKILGVLEEGLAVVP</sequence>
<comment type="caution">
    <text evidence="1">The sequence shown here is derived from an EMBL/GenBank/DDBJ whole genome shotgun (WGS) entry which is preliminary data.</text>
</comment>
<dbReference type="SUPFAM" id="SSF56219">
    <property type="entry name" value="DNase I-like"/>
    <property type="match status" value="1"/>
</dbReference>
<name>A0AAV7TV27_PLEWA</name>
<reference evidence="1" key="1">
    <citation type="journal article" date="2022" name="bioRxiv">
        <title>Sequencing and chromosome-scale assembly of the giantPleurodeles waltlgenome.</title>
        <authorList>
            <person name="Brown T."/>
            <person name="Elewa A."/>
            <person name="Iarovenko S."/>
            <person name="Subramanian E."/>
            <person name="Araus A.J."/>
            <person name="Petzold A."/>
            <person name="Susuki M."/>
            <person name="Suzuki K.-i.T."/>
            <person name="Hayashi T."/>
            <person name="Toyoda A."/>
            <person name="Oliveira C."/>
            <person name="Osipova E."/>
            <person name="Leigh N.D."/>
            <person name="Simon A."/>
            <person name="Yun M.H."/>
        </authorList>
    </citation>
    <scope>NUCLEOTIDE SEQUENCE</scope>
    <source>
        <strain evidence="1">20211129_DDA</strain>
        <tissue evidence="1">Liver</tissue>
    </source>
</reference>
<dbReference type="EMBL" id="JANPWB010000006">
    <property type="protein sequence ID" value="KAJ1180507.1"/>
    <property type="molecule type" value="Genomic_DNA"/>
</dbReference>
<protein>
    <submittedName>
        <fullName evidence="1">Uncharacterized protein</fullName>
    </submittedName>
</protein>
<gene>
    <name evidence="1" type="ORF">NDU88_005728</name>
</gene>
<dbReference type="AlphaFoldDB" id="A0AAV7TV27"/>